<gene>
    <name evidence="1" type="ORF">CBF29_06890</name>
</gene>
<evidence type="ECO:0000313" key="2">
    <source>
        <dbReference type="Proteomes" id="UP000287605"/>
    </source>
</evidence>
<sequence>MAVKKSICLLCGSEKSSHQLARHRNESMSGDVGFCKACLKEQIDGTDLEKAKDMMRLMNIPFVSSVWENAVDAGGKSIFSKYLQLIATKKNYKDFADSDSGRDTKVTGLDEADANERIVRWGLLENEAEYIALEASYNNLVAIKPPSTVLDEKRYAQNVMIEVQLNKALKSGSDHKEVTALKKLYEDNLKALGLDIDAASKDEEQKLGVRIRNWETHSPIPTDESLSDVDNVEKYITKWFVNQMKRVFGRATEEEINELYEDE</sequence>
<proteinExistence type="predicted"/>
<keyword evidence="2" id="KW-1185">Reference proteome</keyword>
<accession>A0A430AW82</accession>
<evidence type="ECO:0000313" key="1">
    <source>
        <dbReference type="EMBL" id="RSU12322.1"/>
    </source>
</evidence>
<dbReference type="RefSeq" id="WP_126808828.1">
    <property type="nucleotide sequence ID" value="NZ_NGKA01000008.1"/>
</dbReference>
<dbReference type="EMBL" id="NGKA01000008">
    <property type="protein sequence ID" value="RSU12322.1"/>
    <property type="molecule type" value="Genomic_DNA"/>
</dbReference>
<comment type="caution">
    <text evidence="1">The sequence shown here is derived from an EMBL/GenBank/DDBJ whole genome shotgun (WGS) entry which is preliminary data.</text>
</comment>
<protein>
    <submittedName>
        <fullName evidence="1">Uncharacterized protein</fullName>
    </submittedName>
</protein>
<dbReference type="OrthoDB" id="1864014at2"/>
<dbReference type="AlphaFoldDB" id="A0A430AW82"/>
<organism evidence="1 2">
    <name type="scientific">Vagococcus elongatus</name>
    <dbReference type="NCBI Taxonomy" id="180344"/>
    <lineage>
        <taxon>Bacteria</taxon>
        <taxon>Bacillati</taxon>
        <taxon>Bacillota</taxon>
        <taxon>Bacilli</taxon>
        <taxon>Lactobacillales</taxon>
        <taxon>Enterococcaceae</taxon>
        <taxon>Vagococcus</taxon>
    </lineage>
</organism>
<dbReference type="Proteomes" id="UP000287605">
    <property type="component" value="Unassembled WGS sequence"/>
</dbReference>
<reference evidence="1 2" key="1">
    <citation type="submission" date="2017-05" db="EMBL/GenBank/DDBJ databases">
        <title>Vagococcus spp. assemblies.</title>
        <authorList>
            <person name="Gulvik C.A."/>
        </authorList>
    </citation>
    <scope>NUCLEOTIDE SEQUENCE [LARGE SCALE GENOMIC DNA]</scope>
    <source>
        <strain evidence="1 2">CCUG 51432</strain>
    </source>
</reference>
<name>A0A430AW82_9ENTE</name>